<protein>
    <submittedName>
        <fullName evidence="2">Uncharacterized protein</fullName>
    </submittedName>
</protein>
<keyword evidence="1" id="KW-0472">Membrane</keyword>
<evidence type="ECO:0000256" key="1">
    <source>
        <dbReference type="SAM" id="Phobius"/>
    </source>
</evidence>
<feature type="transmembrane region" description="Helical" evidence="1">
    <location>
        <begin position="192"/>
        <end position="211"/>
    </location>
</feature>
<feature type="transmembrane region" description="Helical" evidence="1">
    <location>
        <begin position="12"/>
        <end position="29"/>
    </location>
</feature>
<dbReference type="AlphaFoldDB" id="A0A9X3F5X7"/>
<gene>
    <name evidence="2" type="ORF">OU798_10725</name>
</gene>
<dbReference type="RefSeq" id="WP_343333154.1">
    <property type="nucleotide sequence ID" value="NZ_JAPOHD010000021.1"/>
</dbReference>
<dbReference type="EMBL" id="JAPOHD010000021">
    <property type="protein sequence ID" value="MCY1720820.1"/>
    <property type="molecule type" value="Genomic_DNA"/>
</dbReference>
<keyword evidence="3" id="KW-1185">Reference proteome</keyword>
<sequence>MKKLEIKKSIIKEWEIYFSIAAIIMAMIKLKSPDFLIVFPVVLLLYVAYSIIKRLQNRQPGIIIDKYGIHLKSENKSFAWKSIDDVEVEDINGEQIYLKIKSKNSDFQTDLSHFETRSYKIEKAIVFFSNGKIKGRETKFFNRIDDLVNDKKNLEIIIDLFKKHKRKVLWVGVLTFFGGLALAIFLQASYPFPFSFAIGWTTILIILFLYYKRTELRLRNSEKIRGLTDSQFNEIAIKFEIRNNTDKKNKTFAMIFMAVVTIGIFVVSYLVTN</sequence>
<evidence type="ECO:0000313" key="3">
    <source>
        <dbReference type="Proteomes" id="UP001145087"/>
    </source>
</evidence>
<keyword evidence="1" id="KW-1133">Transmembrane helix</keyword>
<name>A0A9X3F5X7_9BACT</name>
<keyword evidence="1" id="KW-0812">Transmembrane</keyword>
<proteinExistence type="predicted"/>
<reference evidence="2" key="1">
    <citation type="submission" date="2022-11" db="EMBL/GenBank/DDBJ databases">
        <title>Marilongibacter aestuarii gen. nov., sp. nov., isolated from tidal flat sediment.</title>
        <authorList>
            <person name="Jiayan W."/>
        </authorList>
    </citation>
    <scope>NUCLEOTIDE SEQUENCE</scope>
    <source>
        <strain evidence="2">Z1-6</strain>
    </source>
</reference>
<accession>A0A9X3F5X7</accession>
<organism evidence="2 3">
    <name type="scientific">Draconibacterium aestuarii</name>
    <dbReference type="NCBI Taxonomy" id="2998507"/>
    <lineage>
        <taxon>Bacteria</taxon>
        <taxon>Pseudomonadati</taxon>
        <taxon>Bacteroidota</taxon>
        <taxon>Bacteroidia</taxon>
        <taxon>Marinilabiliales</taxon>
        <taxon>Prolixibacteraceae</taxon>
        <taxon>Draconibacterium</taxon>
    </lineage>
</organism>
<comment type="caution">
    <text evidence="2">The sequence shown here is derived from an EMBL/GenBank/DDBJ whole genome shotgun (WGS) entry which is preliminary data.</text>
</comment>
<feature type="transmembrane region" description="Helical" evidence="1">
    <location>
        <begin position="168"/>
        <end position="186"/>
    </location>
</feature>
<feature type="transmembrane region" description="Helical" evidence="1">
    <location>
        <begin position="252"/>
        <end position="271"/>
    </location>
</feature>
<dbReference type="Proteomes" id="UP001145087">
    <property type="component" value="Unassembled WGS sequence"/>
</dbReference>
<feature type="transmembrane region" description="Helical" evidence="1">
    <location>
        <begin position="35"/>
        <end position="52"/>
    </location>
</feature>
<evidence type="ECO:0000313" key="2">
    <source>
        <dbReference type="EMBL" id="MCY1720820.1"/>
    </source>
</evidence>